<evidence type="ECO:0000313" key="6">
    <source>
        <dbReference type="EMBL" id="KAF2637958.1"/>
    </source>
</evidence>
<keyword evidence="1" id="KW-0479">Metal-binding</keyword>
<accession>A0A6A6RUL7</accession>
<keyword evidence="2 4" id="KW-0863">Zinc-finger</keyword>
<keyword evidence="3" id="KW-0862">Zinc</keyword>
<feature type="domain" description="MYND-type" evidence="5">
    <location>
        <begin position="32"/>
        <end position="71"/>
    </location>
</feature>
<proteinExistence type="predicted"/>
<dbReference type="EMBL" id="MU006791">
    <property type="protein sequence ID" value="KAF2637958.1"/>
    <property type="molecule type" value="Genomic_DNA"/>
</dbReference>
<dbReference type="OrthoDB" id="432970at2759"/>
<organism evidence="6 7">
    <name type="scientific">Massarina eburnea CBS 473.64</name>
    <dbReference type="NCBI Taxonomy" id="1395130"/>
    <lineage>
        <taxon>Eukaryota</taxon>
        <taxon>Fungi</taxon>
        <taxon>Dikarya</taxon>
        <taxon>Ascomycota</taxon>
        <taxon>Pezizomycotina</taxon>
        <taxon>Dothideomycetes</taxon>
        <taxon>Pleosporomycetidae</taxon>
        <taxon>Pleosporales</taxon>
        <taxon>Massarineae</taxon>
        <taxon>Massarinaceae</taxon>
        <taxon>Massarina</taxon>
    </lineage>
</organism>
<dbReference type="PANTHER" id="PTHR46920:SF1">
    <property type="entry name" value="PROTEIN MSS51 HOMOLOG, MITOCHONDRIAL-RELATED"/>
    <property type="match status" value="1"/>
</dbReference>
<reference evidence="6" key="1">
    <citation type="journal article" date="2020" name="Stud. Mycol.">
        <title>101 Dothideomycetes genomes: a test case for predicting lifestyles and emergence of pathogens.</title>
        <authorList>
            <person name="Haridas S."/>
            <person name="Albert R."/>
            <person name="Binder M."/>
            <person name="Bloem J."/>
            <person name="Labutti K."/>
            <person name="Salamov A."/>
            <person name="Andreopoulos B."/>
            <person name="Baker S."/>
            <person name="Barry K."/>
            <person name="Bills G."/>
            <person name="Bluhm B."/>
            <person name="Cannon C."/>
            <person name="Castanera R."/>
            <person name="Culley D."/>
            <person name="Daum C."/>
            <person name="Ezra D."/>
            <person name="Gonzalez J."/>
            <person name="Henrissat B."/>
            <person name="Kuo A."/>
            <person name="Liang C."/>
            <person name="Lipzen A."/>
            <person name="Lutzoni F."/>
            <person name="Magnuson J."/>
            <person name="Mondo S."/>
            <person name="Nolan M."/>
            <person name="Ohm R."/>
            <person name="Pangilinan J."/>
            <person name="Park H.-J."/>
            <person name="Ramirez L."/>
            <person name="Alfaro M."/>
            <person name="Sun H."/>
            <person name="Tritt A."/>
            <person name="Yoshinaga Y."/>
            <person name="Zwiers L.-H."/>
            <person name="Turgeon B."/>
            <person name="Goodwin S."/>
            <person name="Spatafora J."/>
            <person name="Crous P."/>
            <person name="Grigoriev I."/>
        </authorList>
    </citation>
    <scope>NUCLEOTIDE SEQUENCE</scope>
    <source>
        <strain evidence="6">CBS 473.64</strain>
    </source>
</reference>
<dbReference type="Pfam" id="PF01753">
    <property type="entry name" value="zf-MYND"/>
    <property type="match status" value="1"/>
</dbReference>
<keyword evidence="7" id="KW-1185">Reference proteome</keyword>
<dbReference type="GO" id="GO:0008270">
    <property type="term" value="F:zinc ion binding"/>
    <property type="evidence" value="ECO:0007669"/>
    <property type="project" value="UniProtKB-KW"/>
</dbReference>
<evidence type="ECO:0000256" key="2">
    <source>
        <dbReference type="ARBA" id="ARBA00022771"/>
    </source>
</evidence>
<dbReference type="PROSITE" id="PS01360">
    <property type="entry name" value="ZF_MYND_1"/>
    <property type="match status" value="1"/>
</dbReference>
<name>A0A6A6RUL7_9PLEO</name>
<dbReference type="SUPFAM" id="SSF144232">
    <property type="entry name" value="HIT/MYND zinc finger-like"/>
    <property type="match status" value="1"/>
</dbReference>
<dbReference type="InterPro" id="IPR002893">
    <property type="entry name" value="Znf_MYND"/>
</dbReference>
<evidence type="ECO:0000256" key="3">
    <source>
        <dbReference type="ARBA" id="ARBA00022833"/>
    </source>
</evidence>
<dbReference type="AlphaFoldDB" id="A0A6A6RUL7"/>
<evidence type="ECO:0000259" key="5">
    <source>
        <dbReference type="PROSITE" id="PS50865"/>
    </source>
</evidence>
<dbReference type="PANTHER" id="PTHR46920">
    <property type="match status" value="1"/>
</dbReference>
<evidence type="ECO:0000256" key="4">
    <source>
        <dbReference type="PROSITE-ProRule" id="PRU00134"/>
    </source>
</evidence>
<evidence type="ECO:0000313" key="7">
    <source>
        <dbReference type="Proteomes" id="UP000799753"/>
    </source>
</evidence>
<gene>
    <name evidence="6" type="ORF">P280DRAFT_471615</name>
</gene>
<dbReference type="InterPro" id="IPR046824">
    <property type="entry name" value="Mss51-like_C"/>
</dbReference>
<dbReference type="Pfam" id="PF20179">
    <property type="entry name" value="MSS51_C"/>
    <property type="match status" value="1"/>
</dbReference>
<sequence length="469" mass="52547">MPAKCKERERIASSGNPDVPSLPVGAIRGYLCFRCFGPATNILKCGGCKRAYYCSKACQKLDWGLIHKNHCKIFKTINEVEEQQYQSTRTWKEYSEYLLQTVRIIRNAAPRDEALRYTVQAQAYCSSCRRTAVQLTNRNIALKRCPTCRLVFTCSECPSSSTTHPASVCATYKNYGEIENFRTAFFEDTGKASPITCTQFPRNTRKLLSECGNWHDYYVHVSDKPQIKGVIRPDFGGLVEGSTAGEVEGRRMRMFLLCATDNLSMPLTVVSALEDIACDAENINIHLVGATGRELVAMGNFEEILHLIPSVRSLHITAIGPSLMAGSDSPLIPKTSVDCCPACKADGRTRSIAVYKGLYHDYAKIAEFEKPDLVVLFNSGWADGDDSVTDWAPTIEFLIGEDVPALFTTYNRQEAEHEEERMKAFGARFLVGVGENRWRGLMPTPEFIDEEYGVWYNNAFRYVVKGKEG</sequence>
<evidence type="ECO:0000256" key="1">
    <source>
        <dbReference type="ARBA" id="ARBA00022723"/>
    </source>
</evidence>
<dbReference type="InterPro" id="IPR052839">
    <property type="entry name" value="Mito_gene_expr_regulator"/>
</dbReference>
<dbReference type="PROSITE" id="PS50865">
    <property type="entry name" value="ZF_MYND_2"/>
    <property type="match status" value="1"/>
</dbReference>
<dbReference type="Gene3D" id="6.10.140.2220">
    <property type="match status" value="1"/>
</dbReference>
<protein>
    <recommendedName>
        <fullName evidence="5">MYND-type domain-containing protein</fullName>
    </recommendedName>
</protein>
<dbReference type="Proteomes" id="UP000799753">
    <property type="component" value="Unassembled WGS sequence"/>
</dbReference>